<feature type="repeat" description="ANK" evidence="3">
    <location>
        <begin position="197"/>
        <end position="229"/>
    </location>
</feature>
<evidence type="ECO:0000256" key="1">
    <source>
        <dbReference type="ARBA" id="ARBA00022737"/>
    </source>
</evidence>
<keyword evidence="1" id="KW-0677">Repeat</keyword>
<protein>
    <submittedName>
        <fullName evidence="4">Uncharacterized protein</fullName>
    </submittedName>
</protein>
<evidence type="ECO:0000256" key="2">
    <source>
        <dbReference type="ARBA" id="ARBA00023043"/>
    </source>
</evidence>
<feature type="repeat" description="ANK" evidence="3">
    <location>
        <begin position="79"/>
        <end position="108"/>
    </location>
</feature>
<dbReference type="Pfam" id="PF13637">
    <property type="entry name" value="Ank_4"/>
    <property type="match status" value="1"/>
</dbReference>
<dbReference type="Pfam" id="PF12796">
    <property type="entry name" value="Ank_2"/>
    <property type="match status" value="1"/>
</dbReference>
<dbReference type="Gene3D" id="1.25.40.20">
    <property type="entry name" value="Ankyrin repeat-containing domain"/>
    <property type="match status" value="2"/>
</dbReference>
<dbReference type="PANTHER" id="PTHR24198">
    <property type="entry name" value="ANKYRIN REPEAT AND PROTEIN KINASE DOMAIN-CONTAINING PROTEIN"/>
    <property type="match status" value="1"/>
</dbReference>
<keyword evidence="2 3" id="KW-0040">ANK repeat</keyword>
<name>A0A8S3QBH9_MYTED</name>
<dbReference type="PROSITE" id="PS50088">
    <property type="entry name" value="ANK_REPEAT"/>
    <property type="match status" value="3"/>
</dbReference>
<gene>
    <name evidence="4" type="ORF">MEDL_8083</name>
</gene>
<dbReference type="InterPro" id="IPR036770">
    <property type="entry name" value="Ankyrin_rpt-contain_sf"/>
</dbReference>
<dbReference type="AlphaFoldDB" id="A0A8S3QBH9"/>
<evidence type="ECO:0000256" key="3">
    <source>
        <dbReference type="PROSITE-ProRule" id="PRU00023"/>
    </source>
</evidence>
<dbReference type="EMBL" id="CAJPWZ010000458">
    <property type="protein sequence ID" value="CAG2192996.1"/>
    <property type="molecule type" value="Genomic_DNA"/>
</dbReference>
<comment type="caution">
    <text evidence="4">The sequence shown here is derived from an EMBL/GenBank/DDBJ whole genome shotgun (WGS) entry which is preliminary data.</text>
</comment>
<dbReference type="PANTHER" id="PTHR24198:SF165">
    <property type="entry name" value="ANKYRIN REPEAT-CONTAINING PROTEIN-RELATED"/>
    <property type="match status" value="1"/>
</dbReference>
<evidence type="ECO:0000313" key="5">
    <source>
        <dbReference type="Proteomes" id="UP000683360"/>
    </source>
</evidence>
<feature type="repeat" description="ANK" evidence="3">
    <location>
        <begin position="164"/>
        <end position="196"/>
    </location>
</feature>
<dbReference type="OrthoDB" id="539213at2759"/>
<dbReference type="Proteomes" id="UP000683360">
    <property type="component" value="Unassembled WGS sequence"/>
</dbReference>
<dbReference type="PRINTS" id="PR01415">
    <property type="entry name" value="ANKYRIN"/>
</dbReference>
<dbReference type="InterPro" id="IPR002110">
    <property type="entry name" value="Ankyrin_rpt"/>
</dbReference>
<dbReference type="PROSITE" id="PS50297">
    <property type="entry name" value="ANK_REP_REGION"/>
    <property type="match status" value="3"/>
</dbReference>
<organism evidence="4 5">
    <name type="scientific">Mytilus edulis</name>
    <name type="common">Blue mussel</name>
    <dbReference type="NCBI Taxonomy" id="6550"/>
    <lineage>
        <taxon>Eukaryota</taxon>
        <taxon>Metazoa</taxon>
        <taxon>Spiralia</taxon>
        <taxon>Lophotrochozoa</taxon>
        <taxon>Mollusca</taxon>
        <taxon>Bivalvia</taxon>
        <taxon>Autobranchia</taxon>
        <taxon>Pteriomorphia</taxon>
        <taxon>Mytilida</taxon>
        <taxon>Mytiloidea</taxon>
        <taxon>Mytilidae</taxon>
        <taxon>Mytilinae</taxon>
        <taxon>Mytilus</taxon>
    </lineage>
</organism>
<evidence type="ECO:0000313" key="4">
    <source>
        <dbReference type="EMBL" id="CAG2192996.1"/>
    </source>
</evidence>
<dbReference type="SUPFAM" id="SSF48403">
    <property type="entry name" value="Ankyrin repeat"/>
    <property type="match status" value="1"/>
</dbReference>
<sequence length="262" mass="29387">MVQWMLRNDVDVDQCRDNGSSDTGHTDIVRLLLERNPVPCDNTSLSTSYVYNNISISNSPSLVQPLMKHKPDINAQTYDGGNALYFSAMNGNIEITQLLLENNADCNICIHSKQSMTDIFNNHPCLTLNKAKQNLFDSLVKNTSSRVTEYVSKKSVDYAFDVVAGSSPLHIACFMGRINVVRCLIDHKGNINMTKEDGTTPLFYACEVGYEDIVRLLLDNGADTQICRMDEKFPLDIATENGHTSIVMILTKHMKKRKQCIL</sequence>
<proteinExistence type="predicted"/>
<reference evidence="4" key="1">
    <citation type="submission" date="2021-03" db="EMBL/GenBank/DDBJ databases">
        <authorList>
            <person name="Bekaert M."/>
        </authorList>
    </citation>
    <scope>NUCLEOTIDE SEQUENCE</scope>
</reference>
<keyword evidence="5" id="KW-1185">Reference proteome</keyword>
<accession>A0A8S3QBH9</accession>
<dbReference type="SMART" id="SM00248">
    <property type="entry name" value="ANK"/>
    <property type="match status" value="5"/>
</dbReference>